<dbReference type="PANTHER" id="PTHR13947">
    <property type="entry name" value="GNAT FAMILY N-ACETYLTRANSFERASE"/>
    <property type="match status" value="1"/>
</dbReference>
<dbReference type="GO" id="GO:0008080">
    <property type="term" value="F:N-acetyltransferase activity"/>
    <property type="evidence" value="ECO:0007669"/>
    <property type="project" value="InterPro"/>
</dbReference>
<name>A0A1Y1XTT0_9FUNG</name>
<dbReference type="InterPro" id="IPR050769">
    <property type="entry name" value="NAT_camello-type"/>
</dbReference>
<dbReference type="AlphaFoldDB" id="A0A1Y1XTT0"/>
<keyword evidence="4" id="KW-1185">Reference proteome</keyword>
<sequence length="214" mass="24511">MVGVEMKTYAMMRSQIVEWETFAAENAWAKETAEREAWNYSDLPGNCVAVYYVVDNVAKAITNKLHVVTWSSEYKREFKELNLLWVKGLFEVEESDVKQLDYPEENILKTGGQIFFLLEGKKVAGTVATIVHDGQCELGKMTVADEYQGRGYAHPLMQEAISWAKREGYPNIILLTALKLIKAVALYKKHGFETIHLGKHPHYERCDIIMQLTF</sequence>
<dbReference type="EMBL" id="MCFE01000475">
    <property type="protein sequence ID" value="ORX89113.1"/>
    <property type="molecule type" value="Genomic_DNA"/>
</dbReference>
<comment type="caution">
    <text evidence="3">The sequence shown here is derived from an EMBL/GenBank/DDBJ whole genome shotgun (WGS) entry which is preliminary data.</text>
</comment>
<dbReference type="Pfam" id="PF00583">
    <property type="entry name" value="Acetyltransf_1"/>
    <property type="match status" value="1"/>
</dbReference>
<organism evidence="3 4">
    <name type="scientific">Basidiobolus meristosporus CBS 931.73</name>
    <dbReference type="NCBI Taxonomy" id="1314790"/>
    <lineage>
        <taxon>Eukaryota</taxon>
        <taxon>Fungi</taxon>
        <taxon>Fungi incertae sedis</taxon>
        <taxon>Zoopagomycota</taxon>
        <taxon>Entomophthoromycotina</taxon>
        <taxon>Basidiobolomycetes</taxon>
        <taxon>Basidiobolales</taxon>
        <taxon>Basidiobolaceae</taxon>
        <taxon>Basidiobolus</taxon>
    </lineage>
</organism>
<keyword evidence="3" id="KW-0012">Acyltransferase</keyword>
<dbReference type="PROSITE" id="PS51186">
    <property type="entry name" value="GNAT"/>
    <property type="match status" value="1"/>
</dbReference>
<dbReference type="Gene3D" id="3.40.630.30">
    <property type="match status" value="1"/>
</dbReference>
<proteinExistence type="predicted"/>
<dbReference type="Proteomes" id="UP000193498">
    <property type="component" value="Unassembled WGS sequence"/>
</dbReference>
<reference evidence="3 4" key="1">
    <citation type="submission" date="2016-07" db="EMBL/GenBank/DDBJ databases">
        <title>Pervasive Adenine N6-methylation of Active Genes in Fungi.</title>
        <authorList>
            <consortium name="DOE Joint Genome Institute"/>
            <person name="Mondo S.J."/>
            <person name="Dannebaum R.O."/>
            <person name="Kuo R.C."/>
            <person name="Labutti K."/>
            <person name="Haridas S."/>
            <person name="Kuo A."/>
            <person name="Salamov A."/>
            <person name="Ahrendt S.R."/>
            <person name="Lipzen A."/>
            <person name="Sullivan W."/>
            <person name="Andreopoulos W.B."/>
            <person name="Clum A."/>
            <person name="Lindquist E."/>
            <person name="Daum C."/>
            <person name="Ramamoorthy G.K."/>
            <person name="Gryganskyi A."/>
            <person name="Culley D."/>
            <person name="Magnuson J.K."/>
            <person name="James T.Y."/>
            <person name="O'Malley M.A."/>
            <person name="Stajich J.E."/>
            <person name="Spatafora J.W."/>
            <person name="Visel A."/>
            <person name="Grigoriev I.V."/>
        </authorList>
    </citation>
    <scope>NUCLEOTIDE SEQUENCE [LARGE SCALE GENOMIC DNA]</scope>
    <source>
        <strain evidence="3 4">CBS 931.73</strain>
    </source>
</reference>
<dbReference type="SUPFAM" id="SSF55729">
    <property type="entry name" value="Acyl-CoA N-acyltransferases (Nat)"/>
    <property type="match status" value="1"/>
</dbReference>
<dbReference type="InParanoid" id="A0A1Y1XTT0"/>
<evidence type="ECO:0000259" key="2">
    <source>
        <dbReference type="PROSITE" id="PS51186"/>
    </source>
</evidence>
<accession>A0A1Y1XTT0</accession>
<protein>
    <submittedName>
        <fullName evidence="3">Acyl-CoA N-acyltransferase</fullName>
    </submittedName>
</protein>
<dbReference type="PANTHER" id="PTHR13947:SF37">
    <property type="entry name" value="LD18367P"/>
    <property type="match status" value="1"/>
</dbReference>
<dbReference type="CDD" id="cd04301">
    <property type="entry name" value="NAT_SF"/>
    <property type="match status" value="1"/>
</dbReference>
<dbReference type="InterPro" id="IPR016181">
    <property type="entry name" value="Acyl_CoA_acyltransferase"/>
</dbReference>
<gene>
    <name evidence="3" type="ORF">K493DRAFT_289805</name>
</gene>
<evidence type="ECO:0000256" key="1">
    <source>
        <dbReference type="ARBA" id="ARBA00022679"/>
    </source>
</evidence>
<keyword evidence="1 3" id="KW-0808">Transferase</keyword>
<feature type="domain" description="N-acetyltransferase" evidence="2">
    <location>
        <begin position="76"/>
        <end position="214"/>
    </location>
</feature>
<dbReference type="InterPro" id="IPR000182">
    <property type="entry name" value="GNAT_dom"/>
</dbReference>
<evidence type="ECO:0000313" key="3">
    <source>
        <dbReference type="EMBL" id="ORX89113.1"/>
    </source>
</evidence>
<dbReference type="OrthoDB" id="41532at2759"/>
<evidence type="ECO:0000313" key="4">
    <source>
        <dbReference type="Proteomes" id="UP000193498"/>
    </source>
</evidence>